<evidence type="ECO:0000313" key="2">
    <source>
        <dbReference type="Proteomes" id="UP001163321"/>
    </source>
</evidence>
<reference evidence="1 2" key="1">
    <citation type="journal article" date="2022" name="bioRxiv">
        <title>The genome of the oomycete Peronosclerospora sorghi, a cosmopolitan pathogen of maize and sorghum, is inflated with dispersed pseudogenes.</title>
        <authorList>
            <person name="Fletcher K."/>
            <person name="Martin F."/>
            <person name="Isakeit T."/>
            <person name="Cavanaugh K."/>
            <person name="Magill C."/>
            <person name="Michelmore R."/>
        </authorList>
    </citation>
    <scope>NUCLEOTIDE SEQUENCE [LARGE SCALE GENOMIC DNA]</scope>
    <source>
        <strain evidence="1">P6</strain>
    </source>
</reference>
<proteinExistence type="predicted"/>
<evidence type="ECO:0000313" key="1">
    <source>
        <dbReference type="EMBL" id="KAI9920771.1"/>
    </source>
</evidence>
<dbReference type="Proteomes" id="UP001163321">
    <property type="component" value="Chromosome 1"/>
</dbReference>
<name>A0ACC0WR42_9STRA</name>
<organism evidence="1 2">
    <name type="scientific">Peronosclerospora sorghi</name>
    <dbReference type="NCBI Taxonomy" id="230839"/>
    <lineage>
        <taxon>Eukaryota</taxon>
        <taxon>Sar</taxon>
        <taxon>Stramenopiles</taxon>
        <taxon>Oomycota</taxon>
        <taxon>Peronosporomycetes</taxon>
        <taxon>Peronosporales</taxon>
        <taxon>Peronosporaceae</taxon>
        <taxon>Peronosclerospora</taxon>
    </lineage>
</organism>
<comment type="caution">
    <text evidence="1">The sequence shown here is derived from an EMBL/GenBank/DDBJ whole genome shotgun (WGS) entry which is preliminary data.</text>
</comment>
<gene>
    <name evidence="1" type="ORF">PsorP6_000533</name>
</gene>
<keyword evidence="2" id="KW-1185">Reference proteome</keyword>
<protein>
    <submittedName>
        <fullName evidence="1">Uncharacterized protein</fullName>
    </submittedName>
</protein>
<sequence>MASRDLVGRPLVPFFDSDDKVNNSLRLAEGDCEREEMDVDARVWDKKLGYFVYPSEQNSVSSTSVKIAAATREDSGCKQLLTPSMMLSSSAPKSLDGDVISLRPNAVAAEAATLRSSSVKRGSKQKTRFNTSGRQQNDKDGVEDASTASKRWKSKGGNLKSNSAQLCNNPQPRNGNDQLSASGKWAWSAFQSSPDPSELPMPPFLVKTTADSLNSGDEPFAVTTSSAKRTPLIPLPAQHYVTAPTAPPTSSGSFSQQPPQLAPTLMPSAPLETANPSFTSVELSMTQDLRKLLNIEGG</sequence>
<accession>A0ACC0WR42</accession>
<dbReference type="EMBL" id="CM047580">
    <property type="protein sequence ID" value="KAI9920771.1"/>
    <property type="molecule type" value="Genomic_DNA"/>
</dbReference>